<organism evidence="6 7">
    <name type="scientific">Zizania palustris</name>
    <name type="common">Northern wild rice</name>
    <dbReference type="NCBI Taxonomy" id="103762"/>
    <lineage>
        <taxon>Eukaryota</taxon>
        <taxon>Viridiplantae</taxon>
        <taxon>Streptophyta</taxon>
        <taxon>Embryophyta</taxon>
        <taxon>Tracheophyta</taxon>
        <taxon>Spermatophyta</taxon>
        <taxon>Magnoliopsida</taxon>
        <taxon>Liliopsida</taxon>
        <taxon>Poales</taxon>
        <taxon>Poaceae</taxon>
        <taxon>BOP clade</taxon>
        <taxon>Oryzoideae</taxon>
        <taxon>Oryzeae</taxon>
        <taxon>Zizaniinae</taxon>
        <taxon>Zizania</taxon>
    </lineage>
</organism>
<dbReference type="InterPro" id="IPR001131">
    <property type="entry name" value="Peptidase_M24B_aminopep-P_CS"/>
</dbReference>
<comment type="similarity">
    <text evidence="1 4">Belongs to the peptidase M24B family.</text>
</comment>
<dbReference type="PROSITE" id="PS00491">
    <property type="entry name" value="PROLINE_PEPTIDASE"/>
    <property type="match status" value="1"/>
</dbReference>
<evidence type="ECO:0000256" key="4">
    <source>
        <dbReference type="RuleBase" id="RU000590"/>
    </source>
</evidence>
<dbReference type="OrthoDB" id="9995434at2759"/>
<dbReference type="GO" id="GO:0016787">
    <property type="term" value="F:hydrolase activity"/>
    <property type="evidence" value="ECO:0007669"/>
    <property type="project" value="UniProtKB-KW"/>
</dbReference>
<dbReference type="PANTHER" id="PTHR43763:SF12">
    <property type="entry name" value="AMINOPEPTIDASE P1"/>
    <property type="match status" value="1"/>
</dbReference>
<dbReference type="Pfam" id="PF00557">
    <property type="entry name" value="Peptidase_M24"/>
    <property type="match status" value="1"/>
</dbReference>
<keyword evidence="2 4" id="KW-0479">Metal-binding</keyword>
<dbReference type="Proteomes" id="UP000729402">
    <property type="component" value="Unassembled WGS sequence"/>
</dbReference>
<keyword evidence="7" id="KW-1185">Reference proteome</keyword>
<comment type="caution">
    <text evidence="6">The sequence shown here is derived from an EMBL/GenBank/DDBJ whole genome shotgun (WGS) entry which is preliminary data.</text>
</comment>
<reference evidence="6" key="1">
    <citation type="journal article" date="2021" name="bioRxiv">
        <title>Whole Genome Assembly and Annotation of Northern Wild Rice, Zizania palustris L., Supports a Whole Genome Duplication in the Zizania Genus.</title>
        <authorList>
            <person name="Haas M."/>
            <person name="Kono T."/>
            <person name="Macchietto M."/>
            <person name="Millas R."/>
            <person name="McGilp L."/>
            <person name="Shao M."/>
            <person name="Duquette J."/>
            <person name="Hirsch C.N."/>
            <person name="Kimball J."/>
        </authorList>
    </citation>
    <scope>NUCLEOTIDE SEQUENCE</scope>
    <source>
        <tissue evidence="6">Fresh leaf tissue</tissue>
    </source>
</reference>
<gene>
    <name evidence="6" type="ORF">GUJ93_ZPchr1052g33758</name>
</gene>
<evidence type="ECO:0000256" key="1">
    <source>
        <dbReference type="ARBA" id="ARBA00008766"/>
    </source>
</evidence>
<evidence type="ECO:0000259" key="5">
    <source>
        <dbReference type="Pfam" id="PF00557"/>
    </source>
</evidence>
<dbReference type="PANTHER" id="PTHR43763">
    <property type="entry name" value="XAA-PRO AMINOPEPTIDASE 1"/>
    <property type="match status" value="1"/>
</dbReference>
<name>A0A8J5REU7_ZIZPA</name>
<dbReference type="FunFam" id="3.40.350.10:FF:000003">
    <property type="entry name" value="Xaa-pro aminopeptidase P"/>
    <property type="match status" value="1"/>
</dbReference>
<evidence type="ECO:0000256" key="2">
    <source>
        <dbReference type="ARBA" id="ARBA00022723"/>
    </source>
</evidence>
<feature type="domain" description="Peptidase M24" evidence="5">
    <location>
        <begin position="287"/>
        <end position="387"/>
    </location>
</feature>
<dbReference type="AlphaFoldDB" id="A0A8J5REU7"/>
<evidence type="ECO:0000313" key="6">
    <source>
        <dbReference type="EMBL" id="KAG8044095.1"/>
    </source>
</evidence>
<dbReference type="Pfam" id="PF16189">
    <property type="entry name" value="Creatinase_N_2"/>
    <property type="match status" value="1"/>
</dbReference>
<keyword evidence="3" id="KW-0378">Hydrolase</keyword>
<evidence type="ECO:0000313" key="7">
    <source>
        <dbReference type="Proteomes" id="UP000729402"/>
    </source>
</evidence>
<protein>
    <recommendedName>
        <fullName evidence="5">Peptidase M24 domain-containing protein</fullName>
    </recommendedName>
</protein>
<dbReference type="InterPro" id="IPR000994">
    <property type="entry name" value="Pept_M24"/>
</dbReference>
<dbReference type="EMBL" id="JAAALK010000921">
    <property type="protein sequence ID" value="KAG8044095.1"/>
    <property type="molecule type" value="Genomic_DNA"/>
</dbReference>
<dbReference type="InterPro" id="IPR050422">
    <property type="entry name" value="X-Pro_aminopeptidase_P"/>
</dbReference>
<evidence type="ECO:0000256" key="3">
    <source>
        <dbReference type="ARBA" id="ARBA00022801"/>
    </source>
</evidence>
<dbReference type="GO" id="GO:0046872">
    <property type="term" value="F:metal ion binding"/>
    <property type="evidence" value="ECO:0007669"/>
    <property type="project" value="UniProtKB-KW"/>
</dbReference>
<proteinExistence type="inferred from homology"/>
<reference evidence="6" key="2">
    <citation type="submission" date="2021-02" db="EMBL/GenBank/DDBJ databases">
        <authorList>
            <person name="Kimball J.A."/>
            <person name="Haas M.W."/>
            <person name="Macchietto M."/>
            <person name="Kono T."/>
            <person name="Duquette J."/>
            <person name="Shao M."/>
        </authorList>
    </citation>
    <scope>NUCLEOTIDE SEQUENCE</scope>
    <source>
        <tissue evidence="6">Fresh leaf tissue</tissue>
    </source>
</reference>
<feature type="non-terminal residue" evidence="6">
    <location>
        <position position="1"/>
    </location>
</feature>
<sequence>MLTWTSCARSWRRHTPPLHALLVPSEDAHQSEYVSERDKRRQFISVFNGSAGLALITMKEALLWTDGRYFLQATQQLSDRWKLMRMGEDPPVEVWIADNLSEEAVIGINPWCISVAWLYNIRGDDVHYNPVVHSYAIVTLHSAFFYVDKRKVSAEVQNYMTENGIDIREYNMFNQICKRIMVLLVTSVRPRITEKGALEVKLTEVSVSEKLEGFRATKRSSFLRLLDESLLGGILPCSYSPPDIMLLLTNQQYISAALQRFEFYYNFIRGPNCSIIHYSPEASSLPRWYYDITRTVHFGKPSEHEKSCYTAVLKGHIALDAAVFPNGTTGHALDILARTPLWKSGLDYRHGTGHGVGSYLNVHEGPHLISFRPSARNVPLQASMTVTD</sequence>
<accession>A0A8J5REU7</accession>